<dbReference type="InterPro" id="IPR005135">
    <property type="entry name" value="Endo/exonuclease/phosphatase"/>
</dbReference>
<dbReference type="PANTHER" id="PTHR31635">
    <property type="entry name" value="REVERSE TRANSCRIPTASE DOMAIN-CONTAINING PROTEIN-RELATED"/>
    <property type="match status" value="1"/>
</dbReference>
<dbReference type="CDD" id="cd01650">
    <property type="entry name" value="RT_nLTR_like"/>
    <property type="match status" value="1"/>
</dbReference>
<dbReference type="InterPro" id="IPR036691">
    <property type="entry name" value="Endo/exonu/phosph_ase_sf"/>
</dbReference>
<dbReference type="Pfam" id="PF00078">
    <property type="entry name" value="RVT_1"/>
    <property type="match status" value="1"/>
</dbReference>
<dbReference type="Pfam" id="PF03372">
    <property type="entry name" value="Exo_endo_phos"/>
    <property type="match status" value="1"/>
</dbReference>
<feature type="domain" description="Reverse transcriptase" evidence="1">
    <location>
        <begin position="496"/>
        <end position="765"/>
    </location>
</feature>
<dbReference type="SUPFAM" id="SSF56672">
    <property type="entry name" value="DNA/RNA polymerases"/>
    <property type="match status" value="1"/>
</dbReference>
<reference evidence="2 3" key="1">
    <citation type="submission" date="2024-09" db="EMBL/GenBank/DDBJ databases">
        <title>A chromosome-level genome assembly of Gray's grenadier anchovy, Coilia grayii.</title>
        <authorList>
            <person name="Fu Z."/>
        </authorList>
    </citation>
    <scope>NUCLEOTIDE SEQUENCE [LARGE SCALE GENOMIC DNA]</scope>
    <source>
        <strain evidence="2">G4</strain>
        <tissue evidence="2">Muscle</tissue>
    </source>
</reference>
<evidence type="ECO:0000313" key="3">
    <source>
        <dbReference type="Proteomes" id="UP001591681"/>
    </source>
</evidence>
<protein>
    <recommendedName>
        <fullName evidence="1">Reverse transcriptase domain-containing protein</fullName>
    </recommendedName>
</protein>
<organism evidence="2 3">
    <name type="scientific">Coilia grayii</name>
    <name type="common">Gray's grenadier anchovy</name>
    <dbReference type="NCBI Taxonomy" id="363190"/>
    <lineage>
        <taxon>Eukaryota</taxon>
        <taxon>Metazoa</taxon>
        <taxon>Chordata</taxon>
        <taxon>Craniata</taxon>
        <taxon>Vertebrata</taxon>
        <taxon>Euteleostomi</taxon>
        <taxon>Actinopterygii</taxon>
        <taxon>Neopterygii</taxon>
        <taxon>Teleostei</taxon>
        <taxon>Clupei</taxon>
        <taxon>Clupeiformes</taxon>
        <taxon>Clupeoidei</taxon>
        <taxon>Engraulidae</taxon>
        <taxon>Coilinae</taxon>
        <taxon>Coilia</taxon>
    </lineage>
</organism>
<dbReference type="CDD" id="cd09076">
    <property type="entry name" value="L1-EN"/>
    <property type="match status" value="1"/>
</dbReference>
<gene>
    <name evidence="2" type="ORF">ACEWY4_013909</name>
</gene>
<dbReference type="EMBL" id="JBHFQA010000011">
    <property type="protein sequence ID" value="KAL2091646.1"/>
    <property type="molecule type" value="Genomic_DNA"/>
</dbReference>
<dbReference type="Proteomes" id="UP001591681">
    <property type="component" value="Unassembled WGS sequence"/>
</dbReference>
<proteinExistence type="predicted"/>
<dbReference type="InterPro" id="IPR043502">
    <property type="entry name" value="DNA/RNA_pol_sf"/>
</dbReference>
<comment type="caution">
    <text evidence="2">The sequence shown here is derived from an EMBL/GenBank/DDBJ whole genome shotgun (WGS) entry which is preliminary data.</text>
</comment>
<keyword evidence="3" id="KW-1185">Reference proteome</keyword>
<dbReference type="AlphaFoldDB" id="A0ABD1JXN6"/>
<dbReference type="PROSITE" id="PS50878">
    <property type="entry name" value="RT_POL"/>
    <property type="match status" value="1"/>
</dbReference>
<accession>A0ABD1JXN6</accession>
<name>A0ABD1JXN6_9TELE</name>
<dbReference type="SUPFAM" id="SSF56219">
    <property type="entry name" value="DNase I-like"/>
    <property type="match status" value="1"/>
</dbReference>
<dbReference type="Gene3D" id="3.60.10.10">
    <property type="entry name" value="Endonuclease/exonuclease/phosphatase"/>
    <property type="match status" value="1"/>
</dbReference>
<dbReference type="InterPro" id="IPR000477">
    <property type="entry name" value="RT_dom"/>
</dbReference>
<evidence type="ECO:0000313" key="2">
    <source>
        <dbReference type="EMBL" id="KAL2091646.1"/>
    </source>
</evidence>
<evidence type="ECO:0000259" key="1">
    <source>
        <dbReference type="PROSITE" id="PS50878"/>
    </source>
</evidence>
<sequence length="1252" mass="143406">MPPLIILSLNVNGLNSAIKRTRVLEYLHRKNADIALIQETHLRQCDVSRFQNKHYKLIVSSCALNKTKGVCILMKRKCNFNMKHSANDDMGRLAFVTGNILHQKITLMSIYCPNEPDRDFFTYIGNIVLDQNDCSLVLGGDFNAVINPVLDKSNSDAASNLSCTLLNSFITDLNLIDLWRIQNTDTRDYTFFSNRHKTFSRIDYIFVSPSLVSGNTSISIEPILLSDHSALLCNIDLPKSKTRAPRWRLNTSLLTNPSFLTLLKPQLKEFLDINANEDTNPQVLWEATKCFIRGFCISFSSNLAKSKAWRISNLENKIESLQDLQKHNMSDDQSSLLASLKDEYNAIAISKSEFILHRTRQRYYFESERPSHLLALMLKDCETKAHIPAIRTAEGVTTTNSQAINNTFSSFFESLYKSEIDFNDSICEKFLDSLDLPKVSEAEQGNLEAPLQLEELHRALKCLNKGKSPGLDGLPPELFLELWDMVGPVLLNSFNFAIQNGTFHRDQKTALITLLLKKGRDPLECSSFRPISLLTTDLKIYAKALALRLVKVIHSLVNADQTGFIQGRFASDNMRRLLHVIDVADSHQNPCAVFSLDAEKAFDRLEWDFMWAVLQHFGFGHNFITMIKTLYHSPFASVLTGDSISPAFELQRGTRQGCPLSPLLFCLSLEPLAQAIRQSSPSPMRIGDHNHIISLYADDIILFLDNFDTSIPLIIQEFDNFSCPSGYKINWSKSTLMPLNNKSIKACIPAYIQVKSSFTYLGIKIHKNIHKINKDNYSTMLNKIKSDIQRWKNLRTSLQGRISTVKMNVLPRINFLFFMLPLPPPLNYFRDIHSIVSKFIWNERKPRIRLTTLQRPKELGGLAVPNFELYYWSFQIRALSTWVYPEAATAWRQIEATKVAPHRLQDLLFANISTKTLNKFGPIIANSVQVWKRAEKWMSGPFKYCKNTPLWHNVKLLCGNKPFFQPSWSSLGINTFADIYDAQGLCSLQDLRTRFSLTSSAYFVYFQLRSALKAYGVPWDSPIPSHPMLDWILPSFGRASVSIIYRKLTEHNLKSLSIQSIWNRELGELDLNIDWNSVWSNLSLTSKNLAHQLIHFKTIHRAYITPYKRFQMKLQASYDCHICNYSSPGTFLHMFWNCPTISHFWAHVNFVLSELLDISYFPNPAFCLLNDTSDTSLKQIQCKMLFAGFTSAKKTITKHWFTPDICMKSFWLQSLLKIVNMELTTARLNKAQPATVEAWEQLSSNIITWMRR</sequence>
<dbReference type="PANTHER" id="PTHR31635:SF196">
    <property type="entry name" value="REVERSE TRANSCRIPTASE DOMAIN-CONTAINING PROTEIN-RELATED"/>
    <property type="match status" value="1"/>
</dbReference>